<dbReference type="Proteomes" id="UP000886857">
    <property type="component" value="Unassembled WGS sequence"/>
</dbReference>
<dbReference type="PANTHER" id="PTHR42806:SF1">
    <property type="entry name" value="GLYCINE DEHYDROGENASE (DECARBOXYLATING)"/>
    <property type="match status" value="1"/>
</dbReference>
<sequence length="430" mass="45938">MADYISLTERERSEMLAALGAGDEGQLFSDIPHELLRRKVGLSKGRTQKETESLISAFAARNKVYKSVFAGAGCYRHYIPAAVSSIVSREEFLTAYTPYQPEISQGVLQAMFEYQTMMCELTGMDVSNASHYSGASAAAEACLMCFGKKRRVAVYDNVDPDTLETIATYVRARGGSVAVIPSEGGKALPAAYDADAVYLQSPSYFGLIEDISAIAEAAHAEGCRVVVGCNPVALALFRTPAECGADIAVGDGQPLGLPMSFGGPSFGFITAKQEFMRKLPGRIVGETTDAEGRRAYVLTLQAREQHIRREKAASNICSNQAHCALTAAVYLSLVGAAGLKAVAETSAANAHYLADKLAAAGAPRVHEGEFFHEFVTSAGGKAAEIAFALDRADILCGPVLSRDSILWCCTEMNDKADMDRVAEIVREVLA</sequence>
<gene>
    <name evidence="6" type="primary">gcvPA</name>
    <name evidence="6" type="ORF">IAC73_04010</name>
</gene>
<dbReference type="InterPro" id="IPR049315">
    <property type="entry name" value="GDC-P_N"/>
</dbReference>
<keyword evidence="3 6" id="KW-0560">Oxidoreductase</keyword>
<proteinExistence type="predicted"/>
<dbReference type="InterPro" id="IPR015422">
    <property type="entry name" value="PyrdxlP-dep_Trfase_small"/>
</dbReference>
<dbReference type="Gene3D" id="3.40.640.10">
    <property type="entry name" value="Type I PLP-dependent aspartate aminotransferase-like (Major domain)"/>
    <property type="match status" value="1"/>
</dbReference>
<dbReference type="NCBIfam" id="NF001696">
    <property type="entry name" value="PRK00451.1"/>
    <property type="match status" value="1"/>
</dbReference>
<dbReference type="PANTHER" id="PTHR42806">
    <property type="entry name" value="GLYCINE CLEAVAGE SYSTEM P-PROTEIN"/>
    <property type="match status" value="1"/>
</dbReference>
<comment type="function">
    <text evidence="1">The glycine cleavage system catalyzes the degradation of glycine. The P protein binds the alpha-amino group of glycine through its pyridoxal phosphate cofactor; CO(2) is released and the remaining methylamine moiety is then transferred to the lipoamide cofactor of the H protein.</text>
</comment>
<reference evidence="6" key="1">
    <citation type="submission" date="2020-10" db="EMBL/GenBank/DDBJ databases">
        <authorList>
            <person name="Gilroy R."/>
        </authorList>
    </citation>
    <scope>NUCLEOTIDE SEQUENCE</scope>
    <source>
        <strain evidence="6">10406</strain>
    </source>
</reference>
<name>A0A9D1SWT4_9FIRM</name>
<comment type="caution">
    <text evidence="6">The sequence shown here is derived from an EMBL/GenBank/DDBJ whole genome shotgun (WGS) entry which is preliminary data.</text>
</comment>
<evidence type="ECO:0000313" key="6">
    <source>
        <dbReference type="EMBL" id="HIU98990.1"/>
    </source>
</evidence>
<dbReference type="InterPro" id="IPR015424">
    <property type="entry name" value="PyrdxlP-dep_Trfase"/>
</dbReference>
<evidence type="ECO:0000256" key="1">
    <source>
        <dbReference type="ARBA" id="ARBA00003788"/>
    </source>
</evidence>
<dbReference type="GO" id="GO:0006546">
    <property type="term" value="P:glycine catabolic process"/>
    <property type="evidence" value="ECO:0007669"/>
    <property type="project" value="InterPro"/>
</dbReference>
<evidence type="ECO:0000256" key="2">
    <source>
        <dbReference type="ARBA" id="ARBA00012134"/>
    </source>
</evidence>
<evidence type="ECO:0000313" key="7">
    <source>
        <dbReference type="Proteomes" id="UP000886857"/>
    </source>
</evidence>
<evidence type="ECO:0000259" key="5">
    <source>
        <dbReference type="Pfam" id="PF02347"/>
    </source>
</evidence>
<comment type="catalytic activity">
    <reaction evidence="4">
        <text>N(6)-[(R)-lipoyl]-L-lysyl-[glycine-cleavage complex H protein] + glycine + H(+) = N(6)-[(R)-S(8)-aminomethyldihydrolipoyl]-L-lysyl-[glycine-cleavage complex H protein] + CO2</text>
        <dbReference type="Rhea" id="RHEA:24304"/>
        <dbReference type="Rhea" id="RHEA-COMP:10494"/>
        <dbReference type="Rhea" id="RHEA-COMP:10495"/>
        <dbReference type="ChEBI" id="CHEBI:15378"/>
        <dbReference type="ChEBI" id="CHEBI:16526"/>
        <dbReference type="ChEBI" id="CHEBI:57305"/>
        <dbReference type="ChEBI" id="CHEBI:83099"/>
        <dbReference type="ChEBI" id="CHEBI:83143"/>
        <dbReference type="EC" id="1.4.4.2"/>
    </reaction>
</comment>
<dbReference type="AlphaFoldDB" id="A0A9D1SWT4"/>
<dbReference type="GO" id="GO:0009116">
    <property type="term" value="P:nucleoside metabolic process"/>
    <property type="evidence" value="ECO:0007669"/>
    <property type="project" value="InterPro"/>
</dbReference>
<protein>
    <recommendedName>
        <fullName evidence="2">glycine dehydrogenase (aminomethyl-transferring)</fullName>
        <ecNumber evidence="2">1.4.4.2</ecNumber>
    </recommendedName>
</protein>
<dbReference type="Gene3D" id="3.90.1150.10">
    <property type="entry name" value="Aspartate Aminotransferase, domain 1"/>
    <property type="match status" value="1"/>
</dbReference>
<dbReference type="SUPFAM" id="SSF53383">
    <property type="entry name" value="PLP-dependent transferases"/>
    <property type="match status" value="1"/>
</dbReference>
<dbReference type="CDD" id="cd00613">
    <property type="entry name" value="GDC-P"/>
    <property type="match status" value="1"/>
</dbReference>
<accession>A0A9D1SWT4</accession>
<dbReference type="InterPro" id="IPR015421">
    <property type="entry name" value="PyrdxlP-dep_Trfase_major"/>
</dbReference>
<evidence type="ECO:0000256" key="3">
    <source>
        <dbReference type="ARBA" id="ARBA00023002"/>
    </source>
</evidence>
<dbReference type="EMBL" id="DVOE01000061">
    <property type="protein sequence ID" value="HIU98990.1"/>
    <property type="molecule type" value="Genomic_DNA"/>
</dbReference>
<evidence type="ECO:0000256" key="4">
    <source>
        <dbReference type="ARBA" id="ARBA00049026"/>
    </source>
</evidence>
<feature type="domain" description="Glycine cleavage system P-protein N-terminal" evidence="5">
    <location>
        <begin position="4"/>
        <end position="423"/>
    </location>
</feature>
<dbReference type="GO" id="GO:0004375">
    <property type="term" value="F:glycine dehydrogenase (decarboxylating) activity"/>
    <property type="evidence" value="ECO:0007669"/>
    <property type="project" value="UniProtKB-EC"/>
</dbReference>
<dbReference type="EC" id="1.4.4.2" evidence="2"/>
<dbReference type="Pfam" id="PF02347">
    <property type="entry name" value="GDC-P"/>
    <property type="match status" value="1"/>
</dbReference>
<reference evidence="6" key="2">
    <citation type="journal article" date="2021" name="PeerJ">
        <title>Extensive microbial diversity within the chicken gut microbiome revealed by metagenomics and culture.</title>
        <authorList>
            <person name="Gilroy R."/>
            <person name="Ravi A."/>
            <person name="Getino M."/>
            <person name="Pursley I."/>
            <person name="Horton D.L."/>
            <person name="Alikhan N.F."/>
            <person name="Baker D."/>
            <person name="Gharbi K."/>
            <person name="Hall N."/>
            <person name="Watson M."/>
            <person name="Adriaenssens E.M."/>
            <person name="Foster-Nyarko E."/>
            <person name="Jarju S."/>
            <person name="Secka A."/>
            <person name="Antonio M."/>
            <person name="Oren A."/>
            <person name="Chaudhuri R.R."/>
            <person name="La Ragione R."/>
            <person name="Hildebrand F."/>
            <person name="Pallen M.J."/>
        </authorList>
    </citation>
    <scope>NUCLEOTIDE SEQUENCE</scope>
    <source>
        <strain evidence="6">10406</strain>
    </source>
</reference>
<dbReference type="PIRSF" id="PIRSF006815">
    <property type="entry name" value="GcvPA"/>
    <property type="match status" value="1"/>
</dbReference>
<dbReference type="InterPro" id="IPR020581">
    <property type="entry name" value="GDC_P"/>
</dbReference>
<organism evidence="6 7">
    <name type="scientific">Candidatus Limadaptatus stercoripullorum</name>
    <dbReference type="NCBI Taxonomy" id="2840846"/>
    <lineage>
        <taxon>Bacteria</taxon>
        <taxon>Bacillati</taxon>
        <taxon>Bacillota</taxon>
        <taxon>Clostridia</taxon>
        <taxon>Eubacteriales</taxon>
        <taxon>Candidatus Limadaptatus</taxon>
    </lineage>
</organism>
<dbReference type="InterPro" id="IPR023010">
    <property type="entry name" value="GcvPA"/>
</dbReference>